<sequence>MFCNKCGKQIEEDSIFCQFCGNKIADGTPERQSEKASKTKNVSSQPANKSKSDLLWDKFAEVYDAKDSEREKFNELSSEYIWELIERLYTNAFETFIQEKKKELNTQPYKAIEAMKNLYLYSVLGGYRLWIAEALLNEKPLGKFKSFDIDKFVAEWKTYDFQKAMKDISEVMSTCMSMYLEHRISDFIENSPSIKEIPNSIVEELRSSITFQIINGYLAGELESRFRK</sequence>
<dbReference type="Proteomes" id="UP000177208">
    <property type="component" value="Unassembled WGS sequence"/>
</dbReference>
<reference evidence="3 4" key="1">
    <citation type="journal article" date="2016" name="Nat. Commun.">
        <title>Thousands of microbial genomes shed light on interconnected biogeochemical processes in an aquifer system.</title>
        <authorList>
            <person name="Anantharaman K."/>
            <person name="Brown C.T."/>
            <person name="Hug L.A."/>
            <person name="Sharon I."/>
            <person name="Castelle C.J."/>
            <person name="Probst A.J."/>
            <person name="Thomas B.C."/>
            <person name="Singh A."/>
            <person name="Wilkins M.J."/>
            <person name="Karaoz U."/>
            <person name="Brodie E.L."/>
            <person name="Williams K.H."/>
            <person name="Hubbard S.S."/>
            <person name="Banfield J.F."/>
        </authorList>
    </citation>
    <scope>NUCLEOTIDE SEQUENCE [LARGE SCALE GENOMIC DNA]</scope>
</reference>
<comment type="caution">
    <text evidence="3">The sequence shown here is derived from an EMBL/GenBank/DDBJ whole genome shotgun (WGS) entry which is preliminary data.</text>
</comment>
<gene>
    <name evidence="3" type="ORF">A2774_02010</name>
</gene>
<accession>A0A1F7GFS1</accession>
<dbReference type="AlphaFoldDB" id="A0A1F7GFS1"/>
<feature type="compositionally biased region" description="Polar residues" evidence="1">
    <location>
        <begin position="39"/>
        <end position="49"/>
    </location>
</feature>
<organism evidence="3 4">
    <name type="scientific">Candidatus Roizmanbacteria bacterium RIFCSPHIGHO2_01_FULL_39_12c</name>
    <dbReference type="NCBI Taxonomy" id="1802031"/>
    <lineage>
        <taxon>Bacteria</taxon>
        <taxon>Candidatus Roizmaniibacteriota</taxon>
    </lineage>
</organism>
<feature type="region of interest" description="Disordered" evidence="1">
    <location>
        <begin position="27"/>
        <end position="49"/>
    </location>
</feature>
<feature type="domain" description="Zinc-ribbon" evidence="2">
    <location>
        <begin position="2"/>
        <end position="23"/>
    </location>
</feature>
<dbReference type="InterPro" id="IPR026870">
    <property type="entry name" value="Zinc_ribbon_dom"/>
</dbReference>
<proteinExistence type="predicted"/>
<dbReference type="EMBL" id="MFZG01000001">
    <property type="protein sequence ID" value="OGK17715.1"/>
    <property type="molecule type" value="Genomic_DNA"/>
</dbReference>
<evidence type="ECO:0000313" key="4">
    <source>
        <dbReference type="Proteomes" id="UP000177208"/>
    </source>
</evidence>
<dbReference type="Pfam" id="PF13240">
    <property type="entry name" value="Zn_Ribbon_1"/>
    <property type="match status" value="1"/>
</dbReference>
<name>A0A1F7GFS1_9BACT</name>
<evidence type="ECO:0000259" key="2">
    <source>
        <dbReference type="Pfam" id="PF13240"/>
    </source>
</evidence>
<protein>
    <recommendedName>
        <fullName evidence="2">Zinc-ribbon domain-containing protein</fullName>
    </recommendedName>
</protein>
<evidence type="ECO:0000256" key="1">
    <source>
        <dbReference type="SAM" id="MobiDB-lite"/>
    </source>
</evidence>
<evidence type="ECO:0000313" key="3">
    <source>
        <dbReference type="EMBL" id="OGK17715.1"/>
    </source>
</evidence>
<feature type="compositionally biased region" description="Basic and acidic residues" evidence="1">
    <location>
        <begin position="28"/>
        <end position="37"/>
    </location>
</feature>